<feature type="region of interest" description="Disordered" evidence="5">
    <location>
        <begin position="221"/>
        <end position="287"/>
    </location>
</feature>
<keyword evidence="2 4" id="KW-0863">Zinc-finger</keyword>
<feature type="compositionally biased region" description="Basic and acidic residues" evidence="5">
    <location>
        <begin position="266"/>
        <end position="282"/>
    </location>
</feature>
<keyword evidence="8" id="KW-1185">Reference proteome</keyword>
<evidence type="ECO:0000256" key="5">
    <source>
        <dbReference type="SAM" id="MobiDB-lite"/>
    </source>
</evidence>
<feature type="domain" description="RING-type" evidence="6">
    <location>
        <begin position="5"/>
        <end position="45"/>
    </location>
</feature>
<gene>
    <name evidence="7" type="ORF">KUF71_002952</name>
</gene>
<dbReference type="PROSITE" id="PS00518">
    <property type="entry name" value="ZF_RING_1"/>
    <property type="match status" value="1"/>
</dbReference>
<dbReference type="GO" id="GO:0008270">
    <property type="term" value="F:zinc ion binding"/>
    <property type="evidence" value="ECO:0007669"/>
    <property type="project" value="UniProtKB-KW"/>
</dbReference>
<dbReference type="InterPro" id="IPR013083">
    <property type="entry name" value="Znf_RING/FYVE/PHD"/>
</dbReference>
<dbReference type="Gene3D" id="3.30.40.10">
    <property type="entry name" value="Zinc/RING finger domain, C3HC4 (zinc finger)"/>
    <property type="match status" value="1"/>
</dbReference>
<proteinExistence type="predicted"/>
<dbReference type="InterPro" id="IPR001841">
    <property type="entry name" value="Znf_RING"/>
</dbReference>
<dbReference type="InterPro" id="IPR027370">
    <property type="entry name" value="Znf-RING_euk"/>
</dbReference>
<protein>
    <submittedName>
        <fullName evidence="7">E3 ubiquitin-protein ligase TRIM32</fullName>
    </submittedName>
</protein>
<evidence type="ECO:0000256" key="2">
    <source>
        <dbReference type="ARBA" id="ARBA00022771"/>
    </source>
</evidence>
<reference evidence="7" key="2">
    <citation type="journal article" date="2023" name="BMC Genomics">
        <title>Pest status, molecular evolution, and epigenetic factors derived from the genome assembly of Frankliniella fusca, a thysanopteran phytovirus vector.</title>
        <authorList>
            <person name="Catto M.A."/>
            <person name="Labadie P.E."/>
            <person name="Jacobson A.L."/>
            <person name="Kennedy G.G."/>
            <person name="Srinivasan R."/>
            <person name="Hunt B.G."/>
        </authorList>
    </citation>
    <scope>NUCLEOTIDE SEQUENCE</scope>
    <source>
        <strain evidence="7">PL_HMW_Pooled</strain>
    </source>
</reference>
<dbReference type="PROSITE" id="PS50089">
    <property type="entry name" value="ZF_RING_2"/>
    <property type="match status" value="1"/>
</dbReference>
<dbReference type="AlphaFoldDB" id="A0AAE1GRA0"/>
<dbReference type="Pfam" id="PF13445">
    <property type="entry name" value="zf-RING_UBOX"/>
    <property type="match status" value="1"/>
</dbReference>
<evidence type="ECO:0000259" key="6">
    <source>
        <dbReference type="PROSITE" id="PS50089"/>
    </source>
</evidence>
<dbReference type="Proteomes" id="UP001219518">
    <property type="component" value="Unassembled WGS sequence"/>
</dbReference>
<sequence length="534" mass="58945">MDLQCSFCCQGFTLKKRKPMMLPCGHTFCKKCVQNPDFYLNCPSCGKVPLSDPVDNISLVKLIDNRNKCKVQKDLVQQLSRGIAAGEELYAQLLKAVPAAVQALGQLLSSTATQLIQLKLALEELRRGAGAAPELVTEQVEQAVRLMDGLRLMYIRSSGLVAVEEDCTTWKAVNELGVMGRLLLVQLLDDGRLGKVRPGFHAEAGARPALGARFLQADGSAEAGGGGVPRQDADDATASGAVTSSREAAKAPLQDGVTGEQDDPDLQAHEDPDPLHQAKDDPFVGPPGLCTRRIRIKSGCNYGKWEKHILEGRSPDPPVRCLNVQGRISEELLRVLAPQLEELWLNGGAPPSVMEEVARMKRLKRLLFKTCTIKDEVYPDLPLQLEELGIQCPKENHLRSVDRMQGLRSLKLRYYFGTHVSFLPRPRQEGLVWLEVYFGRDQASTMLSLIRAHAHSLRVLQVGCRSHELDSEGVYHPHLDQELAATGLPALQQLVLIRPNKKKCKRIYCQLQLRSFQESLGKSVDVVCTTCSGL</sequence>
<dbReference type="SMART" id="SM00184">
    <property type="entry name" value="RING"/>
    <property type="match status" value="1"/>
</dbReference>
<name>A0AAE1GRA0_9NEOP</name>
<reference evidence="7" key="1">
    <citation type="submission" date="2021-07" db="EMBL/GenBank/DDBJ databases">
        <authorList>
            <person name="Catto M.A."/>
            <person name="Jacobson A."/>
            <person name="Kennedy G."/>
            <person name="Labadie P."/>
            <person name="Hunt B.G."/>
            <person name="Srinivasan R."/>
        </authorList>
    </citation>
    <scope>NUCLEOTIDE SEQUENCE</scope>
    <source>
        <strain evidence="7">PL_HMW_Pooled</strain>
        <tissue evidence="7">Head</tissue>
    </source>
</reference>
<evidence type="ECO:0000256" key="3">
    <source>
        <dbReference type="ARBA" id="ARBA00022833"/>
    </source>
</evidence>
<accession>A0AAE1GRA0</accession>
<evidence type="ECO:0000313" key="7">
    <source>
        <dbReference type="EMBL" id="KAK3907453.1"/>
    </source>
</evidence>
<evidence type="ECO:0000256" key="4">
    <source>
        <dbReference type="PROSITE-ProRule" id="PRU00175"/>
    </source>
</evidence>
<keyword evidence="1" id="KW-0479">Metal-binding</keyword>
<dbReference type="EMBL" id="JAHWGI010000011">
    <property type="protein sequence ID" value="KAK3907453.1"/>
    <property type="molecule type" value="Genomic_DNA"/>
</dbReference>
<comment type="caution">
    <text evidence="7">The sequence shown here is derived from an EMBL/GenBank/DDBJ whole genome shotgun (WGS) entry which is preliminary data.</text>
</comment>
<dbReference type="InterPro" id="IPR017907">
    <property type="entry name" value="Znf_RING_CS"/>
</dbReference>
<evidence type="ECO:0000256" key="1">
    <source>
        <dbReference type="ARBA" id="ARBA00022723"/>
    </source>
</evidence>
<organism evidence="7 8">
    <name type="scientific">Frankliniella fusca</name>
    <dbReference type="NCBI Taxonomy" id="407009"/>
    <lineage>
        <taxon>Eukaryota</taxon>
        <taxon>Metazoa</taxon>
        <taxon>Ecdysozoa</taxon>
        <taxon>Arthropoda</taxon>
        <taxon>Hexapoda</taxon>
        <taxon>Insecta</taxon>
        <taxon>Pterygota</taxon>
        <taxon>Neoptera</taxon>
        <taxon>Paraneoptera</taxon>
        <taxon>Thysanoptera</taxon>
        <taxon>Terebrantia</taxon>
        <taxon>Thripoidea</taxon>
        <taxon>Thripidae</taxon>
        <taxon>Frankliniella</taxon>
    </lineage>
</organism>
<dbReference type="SUPFAM" id="SSF57850">
    <property type="entry name" value="RING/U-box"/>
    <property type="match status" value="1"/>
</dbReference>
<evidence type="ECO:0000313" key="8">
    <source>
        <dbReference type="Proteomes" id="UP001219518"/>
    </source>
</evidence>
<keyword evidence="3" id="KW-0862">Zinc</keyword>